<dbReference type="PROSITE" id="PS50943">
    <property type="entry name" value="HTH_CROC1"/>
    <property type="match status" value="1"/>
</dbReference>
<dbReference type="AlphaFoldDB" id="A0A7K0C3W7"/>
<proteinExistence type="predicted"/>
<dbReference type="Gene3D" id="1.10.260.40">
    <property type="entry name" value="lambda repressor-like DNA-binding domains"/>
    <property type="match status" value="1"/>
</dbReference>
<accession>A0A7K0C3W7</accession>
<dbReference type="InterPro" id="IPR001387">
    <property type="entry name" value="Cro/C1-type_HTH"/>
</dbReference>
<evidence type="ECO:0000259" key="1">
    <source>
        <dbReference type="PROSITE" id="PS50943"/>
    </source>
</evidence>
<evidence type="ECO:0000313" key="3">
    <source>
        <dbReference type="Proteomes" id="UP000487268"/>
    </source>
</evidence>
<dbReference type="SUPFAM" id="SSF47413">
    <property type="entry name" value="lambda repressor-like DNA-binding domains"/>
    <property type="match status" value="1"/>
</dbReference>
<feature type="domain" description="HTH cro/C1-type" evidence="1">
    <location>
        <begin position="16"/>
        <end position="52"/>
    </location>
</feature>
<dbReference type="GO" id="GO:0003677">
    <property type="term" value="F:DNA binding"/>
    <property type="evidence" value="ECO:0007669"/>
    <property type="project" value="InterPro"/>
</dbReference>
<evidence type="ECO:0000313" key="2">
    <source>
        <dbReference type="EMBL" id="MQY08150.1"/>
    </source>
</evidence>
<protein>
    <recommendedName>
        <fullName evidence="1">HTH cro/C1-type domain-containing protein</fullName>
    </recommendedName>
</protein>
<dbReference type="Proteomes" id="UP000487268">
    <property type="component" value="Unassembled WGS sequence"/>
</dbReference>
<gene>
    <name evidence="2" type="ORF">ACRB68_62560</name>
</gene>
<comment type="caution">
    <text evidence="2">The sequence shown here is derived from an EMBL/GenBank/DDBJ whole genome shotgun (WGS) entry which is preliminary data.</text>
</comment>
<dbReference type="Pfam" id="PF19054">
    <property type="entry name" value="DUF5753"/>
    <property type="match status" value="1"/>
</dbReference>
<organism evidence="2 3">
    <name type="scientific">Actinomadura macrotermitis</name>
    <dbReference type="NCBI Taxonomy" id="2585200"/>
    <lineage>
        <taxon>Bacteria</taxon>
        <taxon>Bacillati</taxon>
        <taxon>Actinomycetota</taxon>
        <taxon>Actinomycetes</taxon>
        <taxon>Streptosporangiales</taxon>
        <taxon>Thermomonosporaceae</taxon>
        <taxon>Actinomadura</taxon>
    </lineage>
</organism>
<dbReference type="InterPro" id="IPR010982">
    <property type="entry name" value="Lambda_DNA-bd_dom_sf"/>
</dbReference>
<dbReference type="EMBL" id="WEGH01000004">
    <property type="protein sequence ID" value="MQY08150.1"/>
    <property type="molecule type" value="Genomic_DNA"/>
</dbReference>
<dbReference type="InterPro" id="IPR043917">
    <property type="entry name" value="DUF5753"/>
</dbReference>
<dbReference type="CDD" id="cd00093">
    <property type="entry name" value="HTH_XRE"/>
    <property type="match status" value="1"/>
</dbReference>
<keyword evidence="3" id="KW-1185">Reference proteome</keyword>
<name>A0A7K0C3W7_9ACTN</name>
<sequence length="284" mass="32310">MSDEAELARQAFGERLRNLRKDARLKGRELAELTGLHPTKVSRLEHGRQNPSENDIRVWCIACRAETQIPELIATYRDIALMWEHNRTKLRGGMKRVQAQGTPLYESTKLLRAYESICPPGILQTPGYVRAVMQATADLYELPDDIEEATAARLERQRLLYSGRHRYSFVLEYGALNIIMGGVDTMIEQLDFLESAARLPSVALGIIPANAVRRLWGGEGFYIFDDAMVRTETFIGRIRTVEPQEVAFMARVFRTLQSQAVYGEQARKLIAVRRAELVQLRESS</sequence>
<dbReference type="SMART" id="SM00530">
    <property type="entry name" value="HTH_XRE"/>
    <property type="match status" value="1"/>
</dbReference>
<dbReference type="RefSeq" id="WP_194293524.1">
    <property type="nucleotide sequence ID" value="NZ_WEGH01000004.1"/>
</dbReference>
<reference evidence="2 3" key="1">
    <citation type="submission" date="2019-10" db="EMBL/GenBank/DDBJ databases">
        <title>Actinomadura rubteroloni sp. nov. and Actinomadura macrotermitis sp. nov., isolated from the gut of fungus growing-termite Macrotermes natalensis.</title>
        <authorList>
            <person name="Benndorf R."/>
            <person name="Martin K."/>
            <person name="Kuefner M."/>
            <person name="De Beer W."/>
            <person name="Kaster A.-K."/>
            <person name="Vollmers J."/>
            <person name="Poulsen M."/>
            <person name="Beemelmanns C."/>
        </authorList>
    </citation>
    <scope>NUCLEOTIDE SEQUENCE [LARGE SCALE GENOMIC DNA]</scope>
    <source>
        <strain evidence="2 3">RB68</strain>
    </source>
</reference>
<dbReference type="Pfam" id="PF13560">
    <property type="entry name" value="HTH_31"/>
    <property type="match status" value="1"/>
</dbReference>